<dbReference type="SUPFAM" id="SSF159501">
    <property type="entry name" value="EreA/ChaN-like"/>
    <property type="match status" value="1"/>
</dbReference>
<dbReference type="Gene3D" id="3.40.1660.10">
    <property type="entry name" value="EreA-like (biosynthetic domain)"/>
    <property type="match status" value="1"/>
</dbReference>
<dbReference type="PANTHER" id="PTHR31299:SF0">
    <property type="entry name" value="ESTERASE, PUTATIVE (AFU_ORTHOLOGUE AFUA_1G05850)-RELATED"/>
    <property type="match status" value="1"/>
</dbReference>
<dbReference type="AlphaFoldDB" id="A0A455SJ30"/>
<dbReference type="EMBL" id="AP019376">
    <property type="protein sequence ID" value="BBH86155.1"/>
    <property type="molecule type" value="Genomic_DNA"/>
</dbReference>
<dbReference type="InterPro" id="IPR007815">
    <property type="entry name" value="Emycin_Estase"/>
</dbReference>
<accession>A0A455SJ30</accession>
<evidence type="ECO:0000313" key="1">
    <source>
        <dbReference type="EMBL" id="BBH86155.1"/>
    </source>
</evidence>
<dbReference type="Gene3D" id="3.30.1870.10">
    <property type="entry name" value="EreA-like, domain 2"/>
    <property type="match status" value="1"/>
</dbReference>
<dbReference type="PANTHER" id="PTHR31299">
    <property type="entry name" value="ESTERASE, PUTATIVE (AFU_ORTHOLOGUE AFUA_1G05850)-RELATED"/>
    <property type="match status" value="1"/>
</dbReference>
<dbReference type="CDD" id="cd14728">
    <property type="entry name" value="Ere-like"/>
    <property type="match status" value="1"/>
</dbReference>
<proteinExistence type="predicted"/>
<protein>
    <submittedName>
        <fullName evidence="1">Erythromycin esterase</fullName>
    </submittedName>
</protein>
<dbReference type="Pfam" id="PF05139">
    <property type="entry name" value="Erythro_esteras"/>
    <property type="match status" value="1"/>
</dbReference>
<dbReference type="GO" id="GO:0046677">
    <property type="term" value="P:response to antibiotic"/>
    <property type="evidence" value="ECO:0007669"/>
    <property type="project" value="InterPro"/>
</dbReference>
<reference evidence="1" key="1">
    <citation type="submission" date="2018-12" db="EMBL/GenBank/DDBJ databases">
        <title>Novel natural products biosynthetic potential of the class Ktedonobacteria.</title>
        <authorList>
            <person name="Zheng Y."/>
            <person name="Saitou A."/>
            <person name="Wang C.M."/>
            <person name="Toyoda A."/>
            <person name="Minakuchi Y."/>
            <person name="Sekiguchi Y."/>
            <person name="Ueda K."/>
            <person name="Takano H."/>
            <person name="Sakai Y."/>
            <person name="Yokota A."/>
            <person name="Yabe S."/>
        </authorList>
    </citation>
    <scope>NUCLEOTIDE SEQUENCE</scope>
    <source>
        <strain evidence="1">COM3</strain>
    </source>
</reference>
<name>A0A455SJ30_9CHLR</name>
<dbReference type="InterPro" id="IPR052036">
    <property type="entry name" value="Hydrolase/PRTase-associated"/>
</dbReference>
<dbReference type="PIRSF" id="PIRSF036794">
    <property type="entry name" value="UCP_erythr_ester"/>
    <property type="match status" value="1"/>
</dbReference>
<organism evidence="1">
    <name type="scientific">Thermosporothrix sp. COM3</name>
    <dbReference type="NCBI Taxonomy" id="2490863"/>
    <lineage>
        <taxon>Bacteria</taxon>
        <taxon>Bacillati</taxon>
        <taxon>Chloroflexota</taxon>
        <taxon>Ktedonobacteria</taxon>
        <taxon>Ktedonobacterales</taxon>
        <taxon>Thermosporotrichaceae</taxon>
        <taxon>Thermosporothrix</taxon>
    </lineage>
</organism>
<sequence length="452" mass="50539">MSVPRIPRKSLFLGLLGALLLLAGSLTQPVSAVGNPVEHWLSTHARPLHTTNPEGSLDDLNALRGMVANASIVGLGEATHGSHEFFTLKHRLVRFLVEKMGFTTFAMEENWNNALNINEYVLYGKGDPEALVRSLERPWRSQEVLELVTWLRAYNADPRHTQKVRFAGVDVQGLDTHVFDLVIEYVAAKMPAQLHTVVSLYNGFWTCLSEVQNRPDCLSDPEALQTYRDHARTVENLLQQQPEQDSAASWALQNAHVISQVGKLAYMMRVDPNAGSNYRDLAMAENASWLQHHQGKVALWAHNWHISIEHDTTGTTMGAHLRELYQTGYRPLGFSFYQGSFNSIYYGADRDPKDHTIRTFTVGAPVKESYNSTLGSIGLPLYLLDLRKAQGAVRQWMNGPAPFRLNGMGYDPAQFDAAYTRGSLAQWFDLLIHVQNSTPSTYLGNCAATTQC</sequence>
<gene>
    <name evidence="1" type="ORF">KTC_09060</name>
</gene>
<dbReference type="Gene3D" id="1.20.1440.30">
    <property type="entry name" value="Biosynthetic Protein domain"/>
    <property type="match status" value="1"/>
</dbReference>
<dbReference type="InterPro" id="IPR014622">
    <property type="entry name" value="UCP036794_erythomycin"/>
</dbReference>